<feature type="compositionally biased region" description="Low complexity" evidence="1">
    <location>
        <begin position="34"/>
        <end position="59"/>
    </location>
</feature>
<name>A0A061AJL4_CYBFA</name>
<accession>A0A061AJL4</accession>
<reference evidence="2" key="1">
    <citation type="journal article" date="2014" name="Genome Announc.">
        <title>Genome sequence of the yeast Cyberlindnera fabianii (Hansenula fabianii).</title>
        <authorList>
            <person name="Freel K.C."/>
            <person name="Sarilar V."/>
            <person name="Neuveglise C."/>
            <person name="Devillers H."/>
            <person name="Friedrich A."/>
            <person name="Schacherer J."/>
        </authorList>
    </citation>
    <scope>NUCLEOTIDE SEQUENCE</scope>
    <source>
        <strain evidence="2">YJS4271</strain>
    </source>
</reference>
<organism evidence="2">
    <name type="scientific">Cyberlindnera fabianii</name>
    <name type="common">Yeast</name>
    <name type="synonym">Hansenula fabianii</name>
    <dbReference type="NCBI Taxonomy" id="36022"/>
    <lineage>
        <taxon>Eukaryota</taxon>
        <taxon>Fungi</taxon>
        <taxon>Dikarya</taxon>
        <taxon>Ascomycota</taxon>
        <taxon>Saccharomycotina</taxon>
        <taxon>Saccharomycetes</taxon>
        <taxon>Phaffomycetales</taxon>
        <taxon>Phaffomycetaceae</taxon>
        <taxon>Cyberlindnera</taxon>
    </lineage>
</organism>
<dbReference type="EMBL" id="LK052886">
    <property type="protein sequence ID" value="CDR37331.1"/>
    <property type="molecule type" value="Genomic_DNA"/>
</dbReference>
<protein>
    <submittedName>
        <fullName evidence="2">CYFA0S01e09692g1_1</fullName>
    </submittedName>
</protein>
<dbReference type="AlphaFoldDB" id="A0A061AJL4"/>
<dbReference type="OrthoDB" id="10558362at2759"/>
<dbReference type="VEuPathDB" id="FungiDB:BON22_0414"/>
<feature type="compositionally biased region" description="Polar residues" evidence="1">
    <location>
        <begin position="212"/>
        <end position="223"/>
    </location>
</feature>
<sequence>MSEERKRPQRRRRNNNNHNNRDGRVRSGAESMDSRASSVSRASTDSRASSASRASTASTNTNPRGNNRRRGNGNKDKPSKAQTPKSAVPKEETRDEELALLNHRIGSVKEIKLINSSNRAKIYSVTFSNKEAYKLTVPMIKRLPIQLQSLPEKPSNPYVIKNFNNKVSANDKSLLFYFNLLVNDHHHLVVRPECFKLYNLTKTQPIEKQEPKSATSTTAQVSDHSAGDELHTDTNNDSLSTTTITE</sequence>
<feature type="region of interest" description="Disordered" evidence="1">
    <location>
        <begin position="207"/>
        <end position="246"/>
    </location>
</feature>
<evidence type="ECO:0000256" key="1">
    <source>
        <dbReference type="SAM" id="MobiDB-lite"/>
    </source>
</evidence>
<gene>
    <name evidence="2" type="ORF">CYFA0S_01e09692g</name>
</gene>
<feature type="compositionally biased region" description="Low complexity" evidence="1">
    <location>
        <begin position="235"/>
        <end position="246"/>
    </location>
</feature>
<proteinExistence type="predicted"/>
<feature type="compositionally biased region" description="Basic and acidic residues" evidence="1">
    <location>
        <begin position="225"/>
        <end position="234"/>
    </location>
</feature>
<evidence type="ECO:0000313" key="2">
    <source>
        <dbReference type="EMBL" id="CDR37331.1"/>
    </source>
</evidence>
<feature type="region of interest" description="Disordered" evidence="1">
    <location>
        <begin position="1"/>
        <end position="94"/>
    </location>
</feature>